<feature type="transmembrane region" description="Helical" evidence="1">
    <location>
        <begin position="108"/>
        <end position="131"/>
    </location>
</feature>
<dbReference type="AlphaFoldDB" id="A0A9D1R874"/>
<keyword evidence="1" id="KW-0472">Membrane</keyword>
<keyword evidence="1" id="KW-1133">Transmembrane helix</keyword>
<keyword evidence="1" id="KW-0812">Transmembrane</keyword>
<dbReference type="Proteomes" id="UP000824263">
    <property type="component" value="Unassembled WGS sequence"/>
</dbReference>
<accession>A0A9D1R874</accession>
<protein>
    <submittedName>
        <fullName evidence="2">Uncharacterized protein</fullName>
    </submittedName>
</protein>
<reference evidence="2" key="1">
    <citation type="journal article" date="2021" name="PeerJ">
        <title>Extensive microbial diversity within the chicken gut microbiome revealed by metagenomics and culture.</title>
        <authorList>
            <person name="Gilroy R."/>
            <person name="Ravi A."/>
            <person name="Getino M."/>
            <person name="Pursley I."/>
            <person name="Horton D.L."/>
            <person name="Alikhan N.F."/>
            <person name="Baker D."/>
            <person name="Gharbi K."/>
            <person name="Hall N."/>
            <person name="Watson M."/>
            <person name="Adriaenssens E.M."/>
            <person name="Foster-Nyarko E."/>
            <person name="Jarju S."/>
            <person name="Secka A."/>
            <person name="Antonio M."/>
            <person name="Oren A."/>
            <person name="Chaudhuri R.R."/>
            <person name="La Ragione R."/>
            <person name="Hildebrand F."/>
            <person name="Pallen M.J."/>
        </authorList>
    </citation>
    <scope>NUCLEOTIDE SEQUENCE</scope>
    <source>
        <strain evidence="2">ChiSxjej1B13-11762</strain>
    </source>
</reference>
<comment type="caution">
    <text evidence="2">The sequence shown here is derived from an EMBL/GenBank/DDBJ whole genome shotgun (WGS) entry which is preliminary data.</text>
</comment>
<organism evidence="2 3">
    <name type="scientific">Candidatus Dorea gallistercoris</name>
    <dbReference type="NCBI Taxonomy" id="2838542"/>
    <lineage>
        <taxon>Bacteria</taxon>
        <taxon>Bacillati</taxon>
        <taxon>Bacillota</taxon>
        <taxon>Clostridia</taxon>
        <taxon>Lachnospirales</taxon>
        <taxon>Lachnospiraceae</taxon>
        <taxon>Dorea</taxon>
    </lineage>
</organism>
<feature type="transmembrane region" description="Helical" evidence="1">
    <location>
        <begin position="69"/>
        <end position="88"/>
    </location>
</feature>
<name>A0A9D1R874_9FIRM</name>
<feature type="transmembrane region" description="Helical" evidence="1">
    <location>
        <begin position="143"/>
        <end position="161"/>
    </location>
</feature>
<evidence type="ECO:0000313" key="2">
    <source>
        <dbReference type="EMBL" id="HIW82847.1"/>
    </source>
</evidence>
<dbReference type="EMBL" id="DXGF01000015">
    <property type="protein sequence ID" value="HIW82847.1"/>
    <property type="molecule type" value="Genomic_DNA"/>
</dbReference>
<feature type="transmembrane region" description="Helical" evidence="1">
    <location>
        <begin position="42"/>
        <end position="62"/>
    </location>
</feature>
<evidence type="ECO:0000256" key="1">
    <source>
        <dbReference type="SAM" id="Phobius"/>
    </source>
</evidence>
<evidence type="ECO:0000313" key="3">
    <source>
        <dbReference type="Proteomes" id="UP000824263"/>
    </source>
</evidence>
<reference evidence="2" key="2">
    <citation type="submission" date="2021-04" db="EMBL/GenBank/DDBJ databases">
        <authorList>
            <person name="Gilroy R."/>
        </authorList>
    </citation>
    <scope>NUCLEOTIDE SEQUENCE</scope>
    <source>
        <strain evidence="2">ChiSxjej1B13-11762</strain>
    </source>
</reference>
<gene>
    <name evidence="2" type="ORF">H9873_00770</name>
</gene>
<proteinExistence type="predicted"/>
<sequence length="170" mass="19054">MGSWKKGIIGVGIFVYSFLICGQAVCANSSWVWLTDQRPYELLPAAAALTIIIEVTIIKIFLKIKNTKRLIGLVVIGNLASFILPYVMEYLDMRELGYTNWAEIFDKGPFYMVGAFYLLLTLIVEIPIVSVGMKKEIPGKRRAILVIGMANVITTAMVGIVERLLCYGRW</sequence>